<dbReference type="InterPro" id="IPR012961">
    <property type="entry name" value="Ski2/MTR4_C"/>
</dbReference>
<dbReference type="EMBL" id="HBEL01040875">
    <property type="protein sequence ID" value="CAD8422873.1"/>
    <property type="molecule type" value="Transcribed_RNA"/>
</dbReference>
<feature type="domain" description="ATP-dependent RNA helicase Ski2/MTR4 C-terminal" evidence="2">
    <location>
        <begin position="2"/>
        <end position="47"/>
    </location>
</feature>
<organism evidence="3">
    <name type="scientific">Proboscia inermis</name>
    <dbReference type="NCBI Taxonomy" id="420281"/>
    <lineage>
        <taxon>Eukaryota</taxon>
        <taxon>Sar</taxon>
        <taxon>Stramenopiles</taxon>
        <taxon>Ochrophyta</taxon>
        <taxon>Bacillariophyta</taxon>
        <taxon>Coscinodiscophyceae</taxon>
        <taxon>Rhizosoleniophycidae</taxon>
        <taxon>Rhizosoleniales</taxon>
        <taxon>Rhizosoleniaceae</taxon>
        <taxon>Proboscia</taxon>
    </lineage>
</organism>
<reference evidence="3" key="1">
    <citation type="submission" date="2021-01" db="EMBL/GenBank/DDBJ databases">
        <authorList>
            <person name="Corre E."/>
            <person name="Pelletier E."/>
            <person name="Niang G."/>
            <person name="Scheremetjew M."/>
            <person name="Finn R."/>
            <person name="Kale V."/>
            <person name="Holt S."/>
            <person name="Cochrane G."/>
            <person name="Meng A."/>
            <person name="Brown T."/>
            <person name="Cohen L."/>
        </authorList>
    </citation>
    <scope>NUCLEOTIDE SEQUENCE</scope>
    <source>
        <strain evidence="3">CCAP1064/1</strain>
    </source>
</reference>
<feature type="compositionally biased region" description="Acidic residues" evidence="1">
    <location>
        <begin position="89"/>
        <end position="113"/>
    </location>
</feature>
<dbReference type="AlphaFoldDB" id="A0A7S0GGK2"/>
<dbReference type="Gene3D" id="1.10.3380.30">
    <property type="match status" value="1"/>
</dbReference>
<gene>
    <name evidence="3" type="ORF">PINE0816_LOCUS19030</name>
</gene>
<evidence type="ECO:0000313" key="3">
    <source>
        <dbReference type="EMBL" id="CAD8422873.1"/>
    </source>
</evidence>
<feature type="region of interest" description="Disordered" evidence="1">
    <location>
        <begin position="83"/>
        <end position="138"/>
    </location>
</feature>
<proteinExistence type="predicted"/>
<sequence length="138" mass="15354">MSDVVTAWTAGCTWSEALEMSGKAPGDLARLLHRSLDALRQLGNLPYNAVRVRNENYPSEPSGIHPEIRRICKDAAMEMARYPLKDPLPFDEEENVDEEAEEENVDEEAEENSPNDVIAENSPDDDIEGESLSHDITG</sequence>
<evidence type="ECO:0000259" key="2">
    <source>
        <dbReference type="Pfam" id="PF08148"/>
    </source>
</evidence>
<dbReference type="Pfam" id="PF08148">
    <property type="entry name" value="DSHCT"/>
    <property type="match status" value="1"/>
</dbReference>
<accession>A0A7S0GGK2</accession>
<protein>
    <recommendedName>
        <fullName evidence="2">ATP-dependent RNA helicase Ski2/MTR4 C-terminal domain-containing protein</fullName>
    </recommendedName>
</protein>
<name>A0A7S0GGK2_9STRA</name>
<evidence type="ECO:0000256" key="1">
    <source>
        <dbReference type="SAM" id="MobiDB-lite"/>
    </source>
</evidence>